<keyword evidence="2" id="KW-1133">Transmembrane helix</keyword>
<dbReference type="Proteomes" id="UP001107558">
    <property type="component" value="Chromosome 2"/>
</dbReference>
<gene>
    <name evidence="3" type="ORF">PVAND_008316</name>
</gene>
<dbReference type="OrthoDB" id="10508790at2759"/>
<dbReference type="EMBL" id="JADBJN010000002">
    <property type="protein sequence ID" value="KAG5678661.1"/>
    <property type="molecule type" value="Genomic_DNA"/>
</dbReference>
<proteinExistence type="predicted"/>
<protein>
    <submittedName>
        <fullName evidence="3">Uncharacterized protein</fullName>
    </submittedName>
</protein>
<feature type="region of interest" description="Disordered" evidence="1">
    <location>
        <begin position="269"/>
        <end position="307"/>
    </location>
</feature>
<feature type="transmembrane region" description="Helical" evidence="2">
    <location>
        <begin position="90"/>
        <end position="112"/>
    </location>
</feature>
<organism evidence="3 4">
    <name type="scientific">Polypedilum vanderplanki</name>
    <name type="common">Sleeping chironomid midge</name>
    <dbReference type="NCBI Taxonomy" id="319348"/>
    <lineage>
        <taxon>Eukaryota</taxon>
        <taxon>Metazoa</taxon>
        <taxon>Ecdysozoa</taxon>
        <taxon>Arthropoda</taxon>
        <taxon>Hexapoda</taxon>
        <taxon>Insecta</taxon>
        <taxon>Pterygota</taxon>
        <taxon>Neoptera</taxon>
        <taxon>Endopterygota</taxon>
        <taxon>Diptera</taxon>
        <taxon>Nematocera</taxon>
        <taxon>Chironomoidea</taxon>
        <taxon>Chironomidae</taxon>
        <taxon>Chironominae</taxon>
        <taxon>Polypedilum</taxon>
        <taxon>Polypedilum</taxon>
    </lineage>
</organism>
<keyword evidence="2" id="KW-0812">Transmembrane</keyword>
<evidence type="ECO:0000313" key="3">
    <source>
        <dbReference type="EMBL" id="KAG5678661.1"/>
    </source>
</evidence>
<feature type="transmembrane region" description="Helical" evidence="2">
    <location>
        <begin position="124"/>
        <end position="152"/>
    </location>
</feature>
<evidence type="ECO:0000313" key="4">
    <source>
        <dbReference type="Proteomes" id="UP001107558"/>
    </source>
</evidence>
<accession>A0A9J6C9S8</accession>
<comment type="caution">
    <text evidence="3">The sequence shown here is derived from an EMBL/GenBank/DDBJ whole genome shotgun (WGS) entry which is preliminary data.</text>
</comment>
<dbReference type="AlphaFoldDB" id="A0A9J6C9S8"/>
<evidence type="ECO:0000256" key="2">
    <source>
        <dbReference type="SAM" id="Phobius"/>
    </source>
</evidence>
<feature type="transmembrane region" description="Helical" evidence="2">
    <location>
        <begin position="193"/>
        <end position="217"/>
    </location>
</feature>
<sequence>MKAPKTKVALIAIYCIISGLVYIALAILAICSYACVLDFTKTPVAYMLYLLYFRTRTCHNDIKWDALGIEGVTSSQPSTPKETSAVLRTLTFSIIYLLLNLILIVAAFRAMVGLRERAQNRHILFWSYFAALFLTFIIITALDFLSSAFYLIEFFLTFYNSDNVMNILEIDNIDEFRQYFSQLSINTRSMPSMILFLVTSKVLLILTFNFALIYAYFTAAWKIVRENQKFSFQVKTVEKKIKKKEPSPIMSIKSLNSDATIVVGTNKNEKTMTTTNTTQTETHTPSNVENDDNSSRNSSEGIPELKLPRVPYEKTTFEYYPRSNTLERSLRRY</sequence>
<keyword evidence="4" id="KW-1185">Reference proteome</keyword>
<feature type="transmembrane region" description="Helical" evidence="2">
    <location>
        <begin position="12"/>
        <end position="39"/>
    </location>
</feature>
<evidence type="ECO:0000256" key="1">
    <source>
        <dbReference type="SAM" id="MobiDB-lite"/>
    </source>
</evidence>
<reference evidence="3" key="1">
    <citation type="submission" date="2021-03" db="EMBL/GenBank/DDBJ databases">
        <title>Chromosome level genome of the anhydrobiotic midge Polypedilum vanderplanki.</title>
        <authorList>
            <person name="Yoshida Y."/>
            <person name="Kikawada T."/>
            <person name="Gusev O."/>
        </authorList>
    </citation>
    <scope>NUCLEOTIDE SEQUENCE</scope>
    <source>
        <strain evidence="3">NIAS01</strain>
        <tissue evidence="3">Whole body or cell culture</tissue>
    </source>
</reference>
<name>A0A9J6C9S8_POLVA</name>
<feature type="compositionally biased region" description="Low complexity" evidence="1">
    <location>
        <begin position="271"/>
        <end position="288"/>
    </location>
</feature>
<keyword evidence="2" id="KW-0472">Membrane</keyword>